<evidence type="ECO:0000313" key="1">
    <source>
        <dbReference type="EMBL" id="MBW0532819.1"/>
    </source>
</evidence>
<organism evidence="1 2">
    <name type="scientific">Austropuccinia psidii MF-1</name>
    <dbReference type="NCBI Taxonomy" id="1389203"/>
    <lineage>
        <taxon>Eukaryota</taxon>
        <taxon>Fungi</taxon>
        <taxon>Dikarya</taxon>
        <taxon>Basidiomycota</taxon>
        <taxon>Pucciniomycotina</taxon>
        <taxon>Pucciniomycetes</taxon>
        <taxon>Pucciniales</taxon>
        <taxon>Sphaerophragmiaceae</taxon>
        <taxon>Austropuccinia</taxon>
    </lineage>
</organism>
<comment type="caution">
    <text evidence="1">The sequence shown here is derived from an EMBL/GenBank/DDBJ whole genome shotgun (WGS) entry which is preliminary data.</text>
</comment>
<protein>
    <submittedName>
        <fullName evidence="1">Uncharacterized protein</fullName>
    </submittedName>
</protein>
<sequence length="88" mass="10308">MDLKPAEANSTGISEDYFNLFQEEAGYISDIEKDFISEEPKDNIIKPFAKRKFKELESKSSIITKDEMDQVWDRNIERRIKQGMETAE</sequence>
<evidence type="ECO:0000313" key="2">
    <source>
        <dbReference type="Proteomes" id="UP000765509"/>
    </source>
</evidence>
<gene>
    <name evidence="1" type="ORF">O181_072534</name>
</gene>
<dbReference type="EMBL" id="AVOT02038042">
    <property type="protein sequence ID" value="MBW0532819.1"/>
    <property type="molecule type" value="Genomic_DNA"/>
</dbReference>
<proteinExistence type="predicted"/>
<dbReference type="Proteomes" id="UP000765509">
    <property type="component" value="Unassembled WGS sequence"/>
</dbReference>
<name>A0A9Q3F5D2_9BASI</name>
<accession>A0A9Q3F5D2</accession>
<dbReference type="AlphaFoldDB" id="A0A9Q3F5D2"/>
<keyword evidence="2" id="KW-1185">Reference proteome</keyword>
<reference evidence="1" key="1">
    <citation type="submission" date="2021-03" db="EMBL/GenBank/DDBJ databases">
        <title>Draft genome sequence of rust myrtle Austropuccinia psidii MF-1, a brazilian biotype.</title>
        <authorList>
            <person name="Quecine M.C."/>
            <person name="Pachon D.M.R."/>
            <person name="Bonatelli M.L."/>
            <person name="Correr F.H."/>
            <person name="Franceschini L.M."/>
            <person name="Leite T.F."/>
            <person name="Margarido G.R.A."/>
            <person name="Almeida C.A."/>
            <person name="Ferrarezi J.A."/>
            <person name="Labate C.A."/>
        </authorList>
    </citation>
    <scope>NUCLEOTIDE SEQUENCE</scope>
    <source>
        <strain evidence="1">MF-1</strain>
    </source>
</reference>